<dbReference type="EMBL" id="CP062983">
    <property type="protein sequence ID" value="QPC81229.1"/>
    <property type="molecule type" value="Genomic_DNA"/>
</dbReference>
<dbReference type="PANTHER" id="PTHR42808">
    <property type="entry name" value="HYDROXYSTEROID DEHYDROGENASE-LIKE PROTEIN 2"/>
    <property type="match status" value="1"/>
</dbReference>
<sequence length="108" mass="11640">MPTQEEIAAVFPEMMARFQPEKAEGTNVTIQFDLSGDNGGLYWVTIADGTAEYGEGSKEADMTVKASADDFYALVNGDLNPMQAVMFGKVKVSDVGLGMKMMSIFNLG</sequence>
<dbReference type="InterPro" id="IPR036527">
    <property type="entry name" value="SCP2_sterol-bd_dom_sf"/>
</dbReference>
<evidence type="ECO:0000256" key="1">
    <source>
        <dbReference type="ARBA" id="ARBA00006484"/>
    </source>
</evidence>
<evidence type="ECO:0000313" key="5">
    <source>
        <dbReference type="EMBL" id="QPC81229.1"/>
    </source>
</evidence>
<dbReference type="SUPFAM" id="SSF55718">
    <property type="entry name" value="SCP-like"/>
    <property type="match status" value="1"/>
</dbReference>
<keyword evidence="2" id="KW-0521">NADP</keyword>
<dbReference type="PANTHER" id="PTHR42808:SF3">
    <property type="entry name" value="HYDROXYSTEROID DEHYDROGENASE-LIKE PROTEIN 2"/>
    <property type="match status" value="1"/>
</dbReference>
<dbReference type="InterPro" id="IPR051935">
    <property type="entry name" value="HSDL2"/>
</dbReference>
<feature type="domain" description="SCP2" evidence="4">
    <location>
        <begin position="20"/>
        <end position="105"/>
    </location>
</feature>
<dbReference type="KEGG" id="pmet:G4Y79_16130"/>
<proteinExistence type="inferred from homology"/>
<gene>
    <name evidence="5" type="ORF">G4Y79_16130</name>
</gene>
<dbReference type="Pfam" id="PF02036">
    <property type="entry name" value="SCP2"/>
    <property type="match status" value="1"/>
</dbReference>
<evidence type="ECO:0000256" key="3">
    <source>
        <dbReference type="ARBA" id="ARBA00023002"/>
    </source>
</evidence>
<comment type="similarity">
    <text evidence="1">Belongs to the short-chain dehydrogenases/reductases (SDR) family.</text>
</comment>
<evidence type="ECO:0000256" key="2">
    <source>
        <dbReference type="ARBA" id="ARBA00022857"/>
    </source>
</evidence>
<evidence type="ECO:0000313" key="6">
    <source>
        <dbReference type="Proteomes" id="UP000594468"/>
    </source>
</evidence>
<dbReference type="InterPro" id="IPR003033">
    <property type="entry name" value="SCP2_sterol-bd_dom"/>
</dbReference>
<protein>
    <submittedName>
        <fullName evidence="5">SCP2 sterol-binding domain-containing protein</fullName>
    </submittedName>
</protein>
<dbReference type="GO" id="GO:0016491">
    <property type="term" value="F:oxidoreductase activity"/>
    <property type="evidence" value="ECO:0007669"/>
    <property type="project" value="UniProtKB-KW"/>
</dbReference>
<organism evidence="5 6">
    <name type="scientific">Phototrophicus methaneseepsis</name>
    <dbReference type="NCBI Taxonomy" id="2710758"/>
    <lineage>
        <taxon>Bacteria</taxon>
        <taxon>Bacillati</taxon>
        <taxon>Chloroflexota</taxon>
        <taxon>Candidatus Thermofontia</taxon>
        <taxon>Phototrophicales</taxon>
        <taxon>Phototrophicaceae</taxon>
        <taxon>Phototrophicus</taxon>
    </lineage>
</organism>
<dbReference type="RefSeq" id="WP_195169302.1">
    <property type="nucleotide sequence ID" value="NZ_CP062983.1"/>
</dbReference>
<accession>A0A7S8E6I8</accession>
<dbReference type="Proteomes" id="UP000594468">
    <property type="component" value="Chromosome"/>
</dbReference>
<dbReference type="AlphaFoldDB" id="A0A7S8E6I8"/>
<evidence type="ECO:0000259" key="4">
    <source>
        <dbReference type="Pfam" id="PF02036"/>
    </source>
</evidence>
<keyword evidence="3" id="KW-0560">Oxidoreductase</keyword>
<name>A0A7S8E6I8_9CHLR</name>
<keyword evidence="6" id="KW-1185">Reference proteome</keyword>
<reference evidence="5 6" key="1">
    <citation type="submission" date="2020-02" db="EMBL/GenBank/DDBJ databases">
        <authorList>
            <person name="Zheng R.K."/>
            <person name="Sun C.M."/>
        </authorList>
    </citation>
    <scope>NUCLEOTIDE SEQUENCE [LARGE SCALE GENOMIC DNA]</scope>
    <source>
        <strain evidence="6">rifampicinis</strain>
    </source>
</reference>
<dbReference type="Gene3D" id="3.30.1050.10">
    <property type="entry name" value="SCP2 sterol-binding domain"/>
    <property type="match status" value="1"/>
</dbReference>